<evidence type="ECO:0000313" key="3">
    <source>
        <dbReference type="Proteomes" id="UP000186804"/>
    </source>
</evidence>
<gene>
    <name evidence="2" type="ORF">cand_017360</name>
</gene>
<dbReference type="RefSeq" id="XP_067067263.1">
    <property type="nucleotide sequence ID" value="XM_067211970.1"/>
</dbReference>
<protein>
    <submittedName>
        <fullName evidence="2">Uncharacterized protein</fullName>
    </submittedName>
</protein>
<reference evidence="2 3" key="1">
    <citation type="submission" date="2016-10" db="EMBL/GenBank/DDBJ databases">
        <title>Reductive evolution of mitochondrial metabolism and differential evolution of invasion-related proteins in Cryptosporidium.</title>
        <authorList>
            <person name="Liu S."/>
            <person name="Roellig D.M."/>
            <person name="Guo Y."/>
            <person name="Li N."/>
            <person name="Frace M.A."/>
            <person name="Tang K."/>
            <person name="Zhang L."/>
            <person name="Feng Y."/>
            <person name="Xiao L."/>
        </authorList>
    </citation>
    <scope>NUCLEOTIDE SEQUENCE [LARGE SCALE GENOMIC DNA]</scope>
    <source>
        <strain evidence="2">30847</strain>
    </source>
</reference>
<dbReference type="GeneID" id="92365921"/>
<proteinExistence type="predicted"/>
<feature type="compositionally biased region" description="Basic residues" evidence="1">
    <location>
        <begin position="769"/>
        <end position="781"/>
    </location>
</feature>
<dbReference type="EMBL" id="LRBS01000098">
    <property type="protein sequence ID" value="OII74182.1"/>
    <property type="molecule type" value="Genomic_DNA"/>
</dbReference>
<dbReference type="Proteomes" id="UP000186804">
    <property type="component" value="Unassembled WGS sequence"/>
</dbReference>
<evidence type="ECO:0000256" key="1">
    <source>
        <dbReference type="SAM" id="MobiDB-lite"/>
    </source>
</evidence>
<sequence>MNNLLLKFFIYKFILVILLQFSNIYTQPIYPKFVKEWVKNINPLFLNGGYRLSTSTNLEELFTKHLQGRDVYKSCIILLKSNIEVFDNNNKEWEVIDDKTAEKLCTTIDPLKSMECSGLIEPLISYAYSIREFLQKRGIKAPDLREVCILVSEIGPKRPFGLLNKGDIKKSCEDFCNNKSNMNMFEENYCLNSIQLCKAIDFTLDNDFNSLTSQHFGMAVAISTMFGEMEPRAKITLRDGCRFMKYIIDKGLITRNIKDISEYSFELALSEFFVNRLYNIGVIDKLSTDINAFLNSRSTSLVLLHKEIIRAIKSISQMSDKKVLLRTTDNKIKSSKSSKIKNNEYIDDISDIIEESNISLEISSPINKEYNFNGAQKTWSIILRREILSRINRIPNIDYLISDIVTSIRSNRVFITCLNAMKESGIHISKSIMHSACYKIDPFSFHDCQRLNIFDLQYIINLQKKLEFEINGPIDLRDLCSFSTQLTPSDLYNIEEDDIYNSCISSLLENHISTKYNLNKTVRHNACKKSDFSIRTPCLDIMQSTYRSDHSKIQMVFTLAKSLVNSNIYSDVYLKLLRSGNPSNFPTFSDLCMAVNRMDSNIFEECKSEIEYILRPFSSNYIFDINKGCNRITEETRYYKPQVRRKYYSQYRYTPTLYLPRRSELFELIGSPELLESSELLDVDYSKPAGMYRLSDGSIQYFDGKRYRINGNWWIKLGDKWMVDIPINTFNTRPNQYITLYPYFYPNQADDTIYYLDLSDKTNTGDTNKKKRKRRNRHKRSIGVNTDT</sequence>
<accession>A0A1J4MJ06</accession>
<dbReference type="AlphaFoldDB" id="A0A1J4MJ06"/>
<name>A0A1J4MJ06_9CRYT</name>
<keyword evidence="3" id="KW-1185">Reference proteome</keyword>
<feature type="region of interest" description="Disordered" evidence="1">
    <location>
        <begin position="765"/>
        <end position="788"/>
    </location>
</feature>
<organism evidence="2 3">
    <name type="scientific">Cryptosporidium andersoni</name>
    <dbReference type="NCBI Taxonomy" id="117008"/>
    <lineage>
        <taxon>Eukaryota</taxon>
        <taxon>Sar</taxon>
        <taxon>Alveolata</taxon>
        <taxon>Apicomplexa</taxon>
        <taxon>Conoidasida</taxon>
        <taxon>Coccidia</taxon>
        <taxon>Eucoccidiorida</taxon>
        <taxon>Eimeriorina</taxon>
        <taxon>Cryptosporidiidae</taxon>
        <taxon>Cryptosporidium</taxon>
    </lineage>
</organism>
<dbReference type="OrthoDB" id="340562at2759"/>
<comment type="caution">
    <text evidence="2">The sequence shown here is derived from an EMBL/GenBank/DDBJ whole genome shotgun (WGS) entry which is preliminary data.</text>
</comment>
<evidence type="ECO:0000313" key="2">
    <source>
        <dbReference type="EMBL" id="OII74182.1"/>
    </source>
</evidence>
<dbReference type="VEuPathDB" id="CryptoDB:cand_017360"/>